<dbReference type="SUPFAM" id="SSF142754">
    <property type="entry name" value="NadA-like"/>
    <property type="match status" value="1"/>
</dbReference>
<dbReference type="AlphaFoldDB" id="A0A455UED5"/>
<dbReference type="EMBL" id="AP019514">
    <property type="protein sequence ID" value="BBI63997.1"/>
    <property type="molecule type" value="Genomic_DNA"/>
</dbReference>
<protein>
    <submittedName>
        <fullName evidence="1">Uncharacterized protein</fullName>
    </submittedName>
</protein>
<dbReference type="GO" id="GO:0008987">
    <property type="term" value="F:quinolinate synthetase A activity"/>
    <property type="evidence" value="ECO:0007669"/>
    <property type="project" value="InterPro"/>
</dbReference>
<dbReference type="GO" id="GO:0009435">
    <property type="term" value="P:NAD+ biosynthetic process"/>
    <property type="evidence" value="ECO:0007669"/>
    <property type="project" value="UniProtKB-UniPathway"/>
</dbReference>
<dbReference type="InterPro" id="IPR036094">
    <property type="entry name" value="NadA_sf"/>
</dbReference>
<reference evidence="1 2" key="1">
    <citation type="journal article" date="2019" name="Microbiol. Resour. Announc.">
        <title>Complete Genome Sequence of Halomonas sulfidaeris Strain Esulfide1 Isolated from a Metal Sulfide Rock at a Depth of 2,200 Meters, Obtained Using Nanopore Sequencing.</title>
        <authorList>
            <person name="Saito M."/>
            <person name="Nishigata A."/>
            <person name="Galipon J."/>
            <person name="Arakawa K."/>
        </authorList>
    </citation>
    <scope>NUCLEOTIDE SEQUENCE [LARGE SCALE GENOMIC DNA]</scope>
    <source>
        <strain evidence="1 2">ATCC BAA-803</strain>
    </source>
</reference>
<accession>A0A455UED5</accession>
<dbReference type="GO" id="GO:0051539">
    <property type="term" value="F:4 iron, 4 sulfur cluster binding"/>
    <property type="evidence" value="ECO:0007669"/>
    <property type="project" value="InterPro"/>
</dbReference>
<organism evidence="1 2">
    <name type="scientific">Vreelandella sulfidaeris</name>
    <dbReference type="NCBI Taxonomy" id="115553"/>
    <lineage>
        <taxon>Bacteria</taxon>
        <taxon>Pseudomonadati</taxon>
        <taxon>Pseudomonadota</taxon>
        <taxon>Gammaproteobacteria</taxon>
        <taxon>Oceanospirillales</taxon>
        <taxon>Halomonadaceae</taxon>
        <taxon>Vreelandella</taxon>
    </lineage>
</organism>
<sequence length="42" mass="4640">MAMNALDNLAGALREGSGEIQVDEPLRLKALKPLERMLNFTI</sequence>
<name>A0A455UED5_9GAMM</name>
<dbReference type="KEGG" id="hsr:HSBAA_53030"/>
<dbReference type="Gene3D" id="3.40.50.10800">
    <property type="entry name" value="NadA-like"/>
    <property type="match status" value="2"/>
</dbReference>
<proteinExistence type="predicted"/>
<dbReference type="Proteomes" id="UP000320231">
    <property type="component" value="Chromosome"/>
</dbReference>
<evidence type="ECO:0000313" key="1">
    <source>
        <dbReference type="EMBL" id="BBI63997.1"/>
    </source>
</evidence>
<dbReference type="UniPathway" id="UPA00253">
    <property type="reaction ID" value="UER00327"/>
</dbReference>
<gene>
    <name evidence="1" type="ORF">HSBAA_53030</name>
</gene>
<evidence type="ECO:0000313" key="2">
    <source>
        <dbReference type="Proteomes" id="UP000320231"/>
    </source>
</evidence>